<dbReference type="RefSeq" id="WP_216836891.1">
    <property type="nucleotide sequence ID" value="NZ_JAFNJS010000003.1"/>
</dbReference>
<evidence type="ECO:0000313" key="2">
    <source>
        <dbReference type="Proteomes" id="UP001595420"/>
    </source>
</evidence>
<protein>
    <submittedName>
        <fullName evidence="1">Uncharacterized protein</fullName>
    </submittedName>
</protein>
<organism evidence="1 2">
    <name type="scientific">Falsiroseomonas tokyonensis</name>
    <dbReference type="NCBI Taxonomy" id="430521"/>
    <lineage>
        <taxon>Bacteria</taxon>
        <taxon>Pseudomonadati</taxon>
        <taxon>Pseudomonadota</taxon>
        <taxon>Alphaproteobacteria</taxon>
        <taxon>Acetobacterales</taxon>
        <taxon>Roseomonadaceae</taxon>
        <taxon>Falsiroseomonas</taxon>
    </lineage>
</organism>
<accession>A0ABV7BX45</accession>
<comment type="caution">
    <text evidence="1">The sequence shown here is derived from an EMBL/GenBank/DDBJ whole genome shotgun (WGS) entry which is preliminary data.</text>
</comment>
<gene>
    <name evidence="1" type="ORF">ACFOD3_13035</name>
</gene>
<reference evidence="2" key="1">
    <citation type="journal article" date="2019" name="Int. J. Syst. Evol. Microbiol.">
        <title>The Global Catalogue of Microorganisms (GCM) 10K type strain sequencing project: providing services to taxonomists for standard genome sequencing and annotation.</title>
        <authorList>
            <consortium name="The Broad Institute Genomics Platform"/>
            <consortium name="The Broad Institute Genome Sequencing Center for Infectious Disease"/>
            <person name="Wu L."/>
            <person name="Ma J."/>
        </authorList>
    </citation>
    <scope>NUCLEOTIDE SEQUENCE [LARGE SCALE GENOMIC DNA]</scope>
    <source>
        <strain evidence="2">CGMCC 1.16855</strain>
    </source>
</reference>
<dbReference type="Proteomes" id="UP001595420">
    <property type="component" value="Unassembled WGS sequence"/>
</dbReference>
<proteinExistence type="predicted"/>
<name>A0ABV7BX45_9PROT</name>
<keyword evidence="2" id="KW-1185">Reference proteome</keyword>
<evidence type="ECO:0000313" key="1">
    <source>
        <dbReference type="EMBL" id="MFC3000824.1"/>
    </source>
</evidence>
<sequence length="216" mass="21762">MPFNNTALVPLVNNSGFTMWLYRTTDSRADALTPGYFEPAAARLETGDIIVLIASDSVSFLPVRVGDVVAAGLVLDSAAAPFRVQVRAVQVFSVAQTATAVAMTVILGPLAAGILSNGTVEASATLAGPVTQVAFSISDAMGTTVRGPTLATVTAGSASASLPAPAPGTGYRLRVVSTGDSAVAAVSPAFSVTLPFGLLLQAGGTLLIEDGSRLLV</sequence>
<dbReference type="EMBL" id="JBHRSB010000003">
    <property type="protein sequence ID" value="MFC3000824.1"/>
    <property type="molecule type" value="Genomic_DNA"/>
</dbReference>